<evidence type="ECO:0000256" key="2">
    <source>
        <dbReference type="ARBA" id="ARBA00012808"/>
    </source>
</evidence>
<feature type="region of interest" description="Disordered" evidence="14">
    <location>
        <begin position="625"/>
        <end position="663"/>
    </location>
</feature>
<comment type="caution">
    <text evidence="17">The sequence shown here is derived from an EMBL/GenBank/DDBJ whole genome shotgun (WGS) entry which is preliminary data.</text>
</comment>
<name>A0ABD3HDQ6_9MARC</name>
<evidence type="ECO:0000256" key="6">
    <source>
        <dbReference type="ARBA" id="ARBA00022884"/>
    </source>
</evidence>
<dbReference type="InterPro" id="IPR027450">
    <property type="entry name" value="AlkB-like"/>
</dbReference>
<dbReference type="PROSITE" id="PS51471">
    <property type="entry name" value="FE2OG_OXY"/>
    <property type="match status" value="1"/>
</dbReference>
<evidence type="ECO:0000256" key="4">
    <source>
        <dbReference type="ARBA" id="ARBA00022679"/>
    </source>
</evidence>
<evidence type="ECO:0000256" key="3">
    <source>
        <dbReference type="ARBA" id="ARBA00022603"/>
    </source>
</evidence>
<feature type="compositionally biased region" description="Acidic residues" evidence="14">
    <location>
        <begin position="625"/>
        <end position="634"/>
    </location>
</feature>
<dbReference type="InterPro" id="IPR037151">
    <property type="entry name" value="AlkB-like_sf"/>
</dbReference>
<dbReference type="GO" id="GO:0003723">
    <property type="term" value="F:RNA binding"/>
    <property type="evidence" value="ECO:0007669"/>
    <property type="project" value="UniProtKB-UniRule"/>
</dbReference>
<dbReference type="PROSITE" id="PS50102">
    <property type="entry name" value="RRM"/>
    <property type="match status" value="1"/>
</dbReference>
<evidence type="ECO:0000256" key="7">
    <source>
        <dbReference type="ARBA" id="ARBA00023004"/>
    </source>
</evidence>
<keyword evidence="3" id="KW-0489">Methyltransferase</keyword>
<evidence type="ECO:0000256" key="1">
    <source>
        <dbReference type="ARBA" id="ARBA00007879"/>
    </source>
</evidence>
<evidence type="ECO:0000313" key="18">
    <source>
        <dbReference type="Proteomes" id="UP001633002"/>
    </source>
</evidence>
<dbReference type="InterPro" id="IPR029063">
    <property type="entry name" value="SAM-dependent_MTases_sf"/>
</dbReference>
<evidence type="ECO:0000256" key="8">
    <source>
        <dbReference type="ARBA" id="ARBA00023268"/>
    </source>
</evidence>
<accession>A0ABD3HDQ6</accession>
<evidence type="ECO:0000259" key="16">
    <source>
        <dbReference type="PROSITE" id="PS51471"/>
    </source>
</evidence>
<dbReference type="Gene3D" id="3.40.50.150">
    <property type="entry name" value="Vaccinia Virus protein VP39"/>
    <property type="match status" value="1"/>
</dbReference>
<dbReference type="Proteomes" id="UP001633002">
    <property type="component" value="Unassembled WGS sequence"/>
</dbReference>
<reference evidence="17 18" key="1">
    <citation type="submission" date="2024-09" db="EMBL/GenBank/DDBJ databases">
        <title>Chromosome-scale assembly of Riccia sorocarpa.</title>
        <authorList>
            <person name="Paukszto L."/>
        </authorList>
    </citation>
    <scope>NUCLEOTIDE SEQUENCE [LARGE SCALE GENOMIC DNA]</scope>
    <source>
        <strain evidence="17">LP-2024</strain>
        <tissue evidence="17">Aerial parts of the thallus</tissue>
    </source>
</reference>
<dbReference type="InterPro" id="IPR051422">
    <property type="entry name" value="AlkB_tRNA_MeTrf/Diox"/>
</dbReference>
<feature type="domain" description="RRM" evidence="15">
    <location>
        <begin position="26"/>
        <end position="104"/>
    </location>
</feature>
<dbReference type="GO" id="GO:0032259">
    <property type="term" value="P:methylation"/>
    <property type="evidence" value="ECO:0007669"/>
    <property type="project" value="UniProtKB-KW"/>
</dbReference>
<comment type="catalytic activity">
    <reaction evidence="9">
        <text>5-(carboxymethyl)uridine(34) in tRNA + S-adenosyl-L-methionine = 5-(2-methoxy-2-oxoethyl)uridine(34) in tRNA + S-adenosyl-L-homocysteine</text>
        <dbReference type="Rhea" id="RHEA:43208"/>
        <dbReference type="Rhea" id="RHEA-COMP:10407"/>
        <dbReference type="Rhea" id="RHEA-COMP:10408"/>
        <dbReference type="ChEBI" id="CHEBI:57856"/>
        <dbReference type="ChEBI" id="CHEBI:59789"/>
        <dbReference type="ChEBI" id="CHEBI:74851"/>
        <dbReference type="ChEBI" id="CHEBI:74882"/>
        <dbReference type="EC" id="2.1.1.229"/>
    </reaction>
</comment>
<evidence type="ECO:0000256" key="12">
    <source>
        <dbReference type="ARBA" id="ARBA00049802"/>
    </source>
</evidence>
<dbReference type="Gene3D" id="3.30.70.330">
    <property type="match status" value="1"/>
</dbReference>
<dbReference type="InterPro" id="IPR035979">
    <property type="entry name" value="RBD_domain_sf"/>
</dbReference>
<evidence type="ECO:0000256" key="10">
    <source>
        <dbReference type="ARBA" id="ARBA00045506"/>
    </source>
</evidence>
<dbReference type="EMBL" id="JBJQOH010000004">
    <property type="protein sequence ID" value="KAL3688151.1"/>
    <property type="molecule type" value="Genomic_DNA"/>
</dbReference>
<dbReference type="GO" id="GO:0006400">
    <property type="term" value="P:tRNA modification"/>
    <property type="evidence" value="ECO:0007669"/>
    <property type="project" value="UniProtKB-ARBA"/>
</dbReference>
<evidence type="ECO:0000313" key="17">
    <source>
        <dbReference type="EMBL" id="KAL3688151.1"/>
    </source>
</evidence>
<dbReference type="PANTHER" id="PTHR13069:SF21">
    <property type="entry name" value="ALKYLATED DNA REPAIR PROTEIN ALKB HOMOLOG 8"/>
    <property type="match status" value="1"/>
</dbReference>
<dbReference type="InterPro" id="IPR013216">
    <property type="entry name" value="Methyltransf_11"/>
</dbReference>
<evidence type="ECO:0000256" key="13">
    <source>
        <dbReference type="PROSITE-ProRule" id="PRU00176"/>
    </source>
</evidence>
<keyword evidence="18" id="KW-1185">Reference proteome</keyword>
<keyword evidence="5" id="KW-0862">Zinc</keyword>
<dbReference type="FunFam" id="2.60.120.590:FF:000018">
    <property type="entry name" value="ALKylated DNA repair protein AlkB homolog"/>
    <property type="match status" value="1"/>
</dbReference>
<dbReference type="AlphaFoldDB" id="A0ABD3HDQ6"/>
<dbReference type="SUPFAM" id="SSF51197">
    <property type="entry name" value="Clavaminate synthase-like"/>
    <property type="match status" value="1"/>
</dbReference>
<dbReference type="GO" id="GO:0106335">
    <property type="term" value="F:tRNA (5-carboxymethyluridine(34)-5-O)-methyltransferase activity"/>
    <property type="evidence" value="ECO:0007669"/>
    <property type="project" value="UniProtKB-EC"/>
</dbReference>
<proteinExistence type="inferred from homology"/>
<comment type="function">
    <text evidence="10">Catalyzes the methylation of 5-carboxymethyl uridine to 5-methylcarboxymethyl uridine at the wobble position of the anticodon loop in tRNA via its methyltransferase domain. Catalyzes the last step in the formation of 5-methylcarboxymethyl uridine at the wobble position of the anticodon loop in target tRNA. Has a preference for tRNA(Arg) and tRNA(Glu), and does not bind tRNA(Lys). Binds tRNA and catalyzes the iron and alpha-ketoglutarate dependent hydroxylation of 5-methylcarboxymethyl uridine at the wobble position of the anticodon loop in tRNA via its dioxygenase domain, giving rise to 5-(S)-methoxycarbonylhydroxymethyluridine; has a preference for tRNA(Gly). Required for normal survival after DNA damage. May inhibit apoptosis and promote cell survival and angiogenesis.</text>
</comment>
<feature type="domain" description="Fe2OG dioxygenase" evidence="16">
    <location>
        <begin position="209"/>
        <end position="332"/>
    </location>
</feature>
<dbReference type="InterPro" id="IPR012677">
    <property type="entry name" value="Nucleotide-bd_a/b_plait_sf"/>
</dbReference>
<sequence>MDRTSSADAAGGFIKPKPGAEQEPTAHLFVANCGPAVGLSVNTIKTVFSAFGPVEAVRLAGDSGTRVVVSFENVQDAAAAKKALDGQKCEDLQGRVMFMQFSVFQPPVLAEDHLPVMTTSADCGIPGLVLYPDFVSEVEEQRLLASVDQLSWQVLAKRRVQHYGYEFLYKLRNVDLSQKLGDLPPFVEEVVSRLSKLSELTESREPSLPLDQLTVNEYPRGVGLSPHIDTHSAFEGSILSLSLAGSCVMEFRRYTNESSDESGIRTEHDKESGKSQMERRALFLPPRSLLVLSDEARYSWHHYIPHHKIDYVNGGVVERGLRRVSFTFRKVRRGPCKCKFVRYCDSQVEGIPSSPFLSNMESEECSHSDWLNVETMADTSAELSEDGSPGWNSKTLPQTETEKAVNEVETPEETRQQLSQYFSIRTPEIEKQYVHKVYDAIAPHFSSTRFAKWPKVAAFLDSLSPGSVIADSGCGNGKYLGLNPSCFFIGCDISPALVAICAQRGHEALVADALHLPYRSGFYDAAISIAVLHHLSNDQRRVRAVEELVRVVRTGGKVLITVWAVEQEDSKLVQKWTPLQGKYTESWVDDEEVTSHLKKSSSTSSLDMIQEFDGNAEGKLDDEEEFLGEREEEQDGHRGGLSSLAESEEQEPSDSNSLPAAGKVQEPQQEYFVPWHLPYHRAEVTGASVAALASGFARKDDKKGAVVYNRYYHVFAEGELERLTSKVKGAVIVDSFYDKSNWCVILQKL</sequence>
<organism evidence="17 18">
    <name type="scientific">Riccia sorocarpa</name>
    <dbReference type="NCBI Taxonomy" id="122646"/>
    <lineage>
        <taxon>Eukaryota</taxon>
        <taxon>Viridiplantae</taxon>
        <taxon>Streptophyta</taxon>
        <taxon>Embryophyta</taxon>
        <taxon>Marchantiophyta</taxon>
        <taxon>Marchantiopsida</taxon>
        <taxon>Marchantiidae</taxon>
        <taxon>Marchantiales</taxon>
        <taxon>Ricciaceae</taxon>
        <taxon>Riccia</taxon>
    </lineage>
</organism>
<evidence type="ECO:0000256" key="11">
    <source>
        <dbReference type="ARBA" id="ARBA00049786"/>
    </source>
</evidence>
<dbReference type="Pfam" id="PF08241">
    <property type="entry name" value="Methyltransf_11"/>
    <property type="match status" value="1"/>
</dbReference>
<dbReference type="Gene3D" id="2.60.120.590">
    <property type="entry name" value="Alpha-ketoglutarate-dependent dioxygenase AlkB-like"/>
    <property type="match status" value="1"/>
</dbReference>
<keyword evidence="8" id="KW-0511">Multifunctional enzyme</keyword>
<comment type="similarity">
    <text evidence="1">Belongs to the alkB family.</text>
</comment>
<gene>
    <name evidence="17" type="ORF">R1sor_014460</name>
</gene>
<dbReference type="EC" id="2.1.1.229" evidence="2"/>
<dbReference type="Pfam" id="PF13532">
    <property type="entry name" value="2OG-FeII_Oxy_2"/>
    <property type="match status" value="1"/>
</dbReference>
<dbReference type="SUPFAM" id="SSF54928">
    <property type="entry name" value="RNA-binding domain, RBD"/>
    <property type="match status" value="1"/>
</dbReference>
<evidence type="ECO:0000259" key="15">
    <source>
        <dbReference type="PROSITE" id="PS50102"/>
    </source>
</evidence>
<protein>
    <recommendedName>
        <fullName evidence="2">tRNA (carboxymethyluridine(34)-5-O)-methyltransferase</fullName>
        <ecNumber evidence="2">2.1.1.229</ecNumber>
    </recommendedName>
    <alternativeName>
        <fullName evidence="11">Alkylated DNA repair protein alkB homolog 8</fullName>
    </alternativeName>
    <alternativeName>
        <fullName evidence="12">S-adenosyl-L-methionine-dependent tRNA methyltransferase ALKBH8</fullName>
    </alternativeName>
</protein>
<evidence type="ECO:0000256" key="5">
    <source>
        <dbReference type="ARBA" id="ARBA00022833"/>
    </source>
</evidence>
<dbReference type="SMART" id="SM00360">
    <property type="entry name" value="RRM"/>
    <property type="match status" value="1"/>
</dbReference>
<dbReference type="InterPro" id="IPR005123">
    <property type="entry name" value="Oxoglu/Fe-dep_dioxygenase_dom"/>
</dbReference>
<dbReference type="InterPro" id="IPR000504">
    <property type="entry name" value="RRM_dom"/>
</dbReference>
<evidence type="ECO:0000256" key="14">
    <source>
        <dbReference type="SAM" id="MobiDB-lite"/>
    </source>
</evidence>
<dbReference type="SUPFAM" id="SSF53335">
    <property type="entry name" value="S-adenosyl-L-methionine-dependent methyltransferases"/>
    <property type="match status" value="1"/>
</dbReference>
<keyword evidence="4" id="KW-0808">Transferase</keyword>
<keyword evidence="6 13" id="KW-0694">RNA-binding</keyword>
<evidence type="ECO:0000256" key="9">
    <source>
        <dbReference type="ARBA" id="ARBA00034996"/>
    </source>
</evidence>
<keyword evidence="7" id="KW-0408">Iron</keyword>
<dbReference type="Pfam" id="PF00076">
    <property type="entry name" value="RRM_1"/>
    <property type="match status" value="1"/>
</dbReference>
<dbReference type="CDD" id="cd02440">
    <property type="entry name" value="AdoMet_MTases"/>
    <property type="match status" value="1"/>
</dbReference>
<dbReference type="PANTHER" id="PTHR13069">
    <property type="entry name" value="ALKYLATED DNA REPAIR PROTEIN ALKB HOMOLOG 8"/>
    <property type="match status" value="1"/>
</dbReference>